<feature type="domain" description="Reverse transcriptase RNase H-like" evidence="7">
    <location>
        <begin position="32"/>
        <end position="102"/>
    </location>
</feature>
<gene>
    <name evidence="8" type="ORF">HOLleu_21589</name>
</gene>
<evidence type="ECO:0000313" key="8">
    <source>
        <dbReference type="EMBL" id="KAJ8034660.1"/>
    </source>
</evidence>
<dbReference type="Gene3D" id="3.30.420.10">
    <property type="entry name" value="Ribonuclease H-like superfamily/Ribonuclease H"/>
    <property type="match status" value="1"/>
</dbReference>
<protein>
    <recommendedName>
        <fullName evidence="7">Reverse transcriptase RNase H-like domain-containing protein</fullName>
    </recommendedName>
</protein>
<dbReference type="OrthoDB" id="6140514at2759"/>
<dbReference type="GO" id="GO:0003676">
    <property type="term" value="F:nucleic acid binding"/>
    <property type="evidence" value="ECO:0007669"/>
    <property type="project" value="InterPro"/>
</dbReference>
<dbReference type="InterPro" id="IPR043502">
    <property type="entry name" value="DNA/RNA_pol_sf"/>
</dbReference>
<dbReference type="InterPro" id="IPR036397">
    <property type="entry name" value="RNaseH_sf"/>
</dbReference>
<keyword evidence="5" id="KW-0378">Hydrolase</keyword>
<keyword evidence="6" id="KW-0695">RNA-directed DNA polymerase</keyword>
<name>A0A9Q1BXN6_HOLLE</name>
<dbReference type="Pfam" id="PF17917">
    <property type="entry name" value="RT_RNaseH"/>
    <property type="match status" value="1"/>
</dbReference>
<evidence type="ECO:0000256" key="2">
    <source>
        <dbReference type="ARBA" id="ARBA00022695"/>
    </source>
</evidence>
<dbReference type="GO" id="GO:0016787">
    <property type="term" value="F:hydrolase activity"/>
    <property type="evidence" value="ECO:0007669"/>
    <property type="project" value="UniProtKB-KW"/>
</dbReference>
<evidence type="ECO:0000256" key="5">
    <source>
        <dbReference type="ARBA" id="ARBA00022801"/>
    </source>
</evidence>
<dbReference type="CDD" id="cd09275">
    <property type="entry name" value="RNase_HI_RT_DIRS1"/>
    <property type="match status" value="1"/>
</dbReference>
<keyword evidence="4" id="KW-0255">Endonuclease</keyword>
<dbReference type="GO" id="GO:0004519">
    <property type="term" value="F:endonuclease activity"/>
    <property type="evidence" value="ECO:0007669"/>
    <property type="project" value="UniProtKB-KW"/>
</dbReference>
<dbReference type="InterPro" id="IPR052055">
    <property type="entry name" value="Hepadnavirus_pol/RT"/>
</dbReference>
<accession>A0A9Q1BXN6</accession>
<dbReference type="PANTHER" id="PTHR33050">
    <property type="entry name" value="REVERSE TRANSCRIPTASE DOMAIN-CONTAINING PROTEIN"/>
    <property type="match status" value="1"/>
</dbReference>
<comment type="caution">
    <text evidence="8">The sequence shown here is derived from an EMBL/GenBank/DDBJ whole genome shotgun (WGS) entry which is preliminary data.</text>
</comment>
<evidence type="ECO:0000256" key="4">
    <source>
        <dbReference type="ARBA" id="ARBA00022759"/>
    </source>
</evidence>
<dbReference type="AlphaFoldDB" id="A0A9Q1BXN6"/>
<dbReference type="GO" id="GO:0003964">
    <property type="term" value="F:RNA-directed DNA polymerase activity"/>
    <property type="evidence" value="ECO:0007669"/>
    <property type="project" value="UniProtKB-KW"/>
</dbReference>
<sequence length="348" mass="39641">MVLSIESQVELSWWLRNIDGAFKSISHGRCHVKLTCDASMSGWGACLREIKASGVWNTKEKKYHINVLELLAIEFGLKSLCRKLFGSHIQVLSDSSTAVAYLNNMGGMKSHVCDALAKRIWLWCIDRKIWISAAHIPGRVNTEADLPSRRVQANIEWTLNKNLFCDIMKLWGQPDIDLFASRNNNQLNKFVSWVPDPSAFAVDAFSLNWGKYYFYAFPPFSLIGRCLCKIEEEKARGIIIVPLWTTQTWYVRVMELLIDPPVVIPVKENTLTLPHYNATHPLCNKLRLLVCHISGNRCDGERFRKGLRKSFCLHGDLPHSASMQSTFPSGLFSVAKDTVIPFSHQFQR</sequence>
<dbReference type="Proteomes" id="UP001152320">
    <property type="component" value="Chromosome 10"/>
</dbReference>
<proteinExistence type="predicted"/>
<evidence type="ECO:0000256" key="3">
    <source>
        <dbReference type="ARBA" id="ARBA00022722"/>
    </source>
</evidence>
<evidence type="ECO:0000256" key="1">
    <source>
        <dbReference type="ARBA" id="ARBA00022679"/>
    </source>
</evidence>
<evidence type="ECO:0000313" key="9">
    <source>
        <dbReference type="Proteomes" id="UP001152320"/>
    </source>
</evidence>
<reference evidence="8" key="1">
    <citation type="submission" date="2021-10" db="EMBL/GenBank/DDBJ databases">
        <title>Tropical sea cucumber genome reveals ecological adaptation and Cuvierian tubules defense mechanism.</title>
        <authorList>
            <person name="Chen T."/>
        </authorList>
    </citation>
    <scope>NUCLEOTIDE SEQUENCE</scope>
    <source>
        <strain evidence="8">Nanhai2018</strain>
        <tissue evidence="8">Muscle</tissue>
    </source>
</reference>
<keyword evidence="2" id="KW-0548">Nucleotidyltransferase</keyword>
<dbReference type="PANTHER" id="PTHR33050:SF7">
    <property type="entry name" value="RIBONUCLEASE H"/>
    <property type="match status" value="1"/>
</dbReference>
<evidence type="ECO:0000256" key="6">
    <source>
        <dbReference type="ARBA" id="ARBA00022918"/>
    </source>
</evidence>
<evidence type="ECO:0000259" key="7">
    <source>
        <dbReference type="Pfam" id="PF17917"/>
    </source>
</evidence>
<keyword evidence="9" id="KW-1185">Reference proteome</keyword>
<dbReference type="InterPro" id="IPR041373">
    <property type="entry name" value="RT_RNaseH"/>
</dbReference>
<organism evidence="8 9">
    <name type="scientific">Holothuria leucospilota</name>
    <name type="common">Black long sea cucumber</name>
    <name type="synonym">Mertensiothuria leucospilota</name>
    <dbReference type="NCBI Taxonomy" id="206669"/>
    <lineage>
        <taxon>Eukaryota</taxon>
        <taxon>Metazoa</taxon>
        <taxon>Echinodermata</taxon>
        <taxon>Eleutherozoa</taxon>
        <taxon>Echinozoa</taxon>
        <taxon>Holothuroidea</taxon>
        <taxon>Aspidochirotacea</taxon>
        <taxon>Aspidochirotida</taxon>
        <taxon>Holothuriidae</taxon>
        <taxon>Holothuria</taxon>
    </lineage>
</organism>
<dbReference type="EMBL" id="JAIZAY010000010">
    <property type="protein sequence ID" value="KAJ8034660.1"/>
    <property type="molecule type" value="Genomic_DNA"/>
</dbReference>
<dbReference type="SUPFAM" id="SSF56672">
    <property type="entry name" value="DNA/RNA polymerases"/>
    <property type="match status" value="1"/>
</dbReference>
<keyword evidence="3" id="KW-0540">Nuclease</keyword>
<keyword evidence="1" id="KW-0808">Transferase</keyword>